<dbReference type="GO" id="GO:0003677">
    <property type="term" value="F:DNA binding"/>
    <property type="evidence" value="ECO:0007669"/>
    <property type="project" value="UniProtKB-UniRule"/>
</dbReference>
<dbReference type="Gene3D" id="4.10.520.10">
    <property type="entry name" value="IHF-like DNA-binding proteins"/>
    <property type="match status" value="1"/>
</dbReference>
<dbReference type="GO" id="GO:0030527">
    <property type="term" value="F:structural constituent of chromatin"/>
    <property type="evidence" value="ECO:0007669"/>
    <property type="project" value="InterPro"/>
</dbReference>
<evidence type="ECO:0000313" key="13">
    <source>
        <dbReference type="EMBL" id="VFK30849.1"/>
    </source>
</evidence>
<dbReference type="GO" id="GO:0006417">
    <property type="term" value="P:regulation of translation"/>
    <property type="evidence" value="ECO:0007669"/>
    <property type="project" value="UniProtKB-UniRule"/>
</dbReference>
<dbReference type="EMBL" id="CAADFP010000121">
    <property type="protein sequence ID" value="VFK30849.1"/>
    <property type="molecule type" value="Genomic_DNA"/>
</dbReference>
<proteinExistence type="inferred from homology"/>
<comment type="function">
    <text evidence="8 10">This protein is one of the two subunits of integration host factor, a specific DNA-binding protein that functions in genetic recombination as well as in transcriptional and translational control.</text>
</comment>
<evidence type="ECO:0000256" key="6">
    <source>
        <dbReference type="ARBA" id="ARBA00023163"/>
    </source>
</evidence>
<dbReference type="PANTHER" id="PTHR33175">
    <property type="entry name" value="DNA-BINDING PROTEIN HU"/>
    <property type="match status" value="1"/>
</dbReference>
<evidence type="ECO:0000256" key="3">
    <source>
        <dbReference type="ARBA" id="ARBA00022845"/>
    </source>
</evidence>
<evidence type="ECO:0000256" key="10">
    <source>
        <dbReference type="RuleBase" id="RU004485"/>
    </source>
</evidence>
<accession>A0A450WG06</accession>
<dbReference type="GO" id="GO:0006310">
    <property type="term" value="P:DNA recombination"/>
    <property type="evidence" value="ECO:0007669"/>
    <property type="project" value="UniProtKB-UniRule"/>
</dbReference>
<dbReference type="NCBIfam" id="NF001401">
    <property type="entry name" value="PRK00285.1"/>
    <property type="match status" value="1"/>
</dbReference>
<dbReference type="InterPro" id="IPR005684">
    <property type="entry name" value="IHF_alpha"/>
</dbReference>
<evidence type="ECO:0000256" key="9">
    <source>
        <dbReference type="RuleBase" id="RU003939"/>
    </source>
</evidence>
<comment type="subunit">
    <text evidence="8 10">Heterodimer of an alpha and a beta chain.</text>
</comment>
<keyword evidence="4 8" id="KW-0805">Transcription regulation</keyword>
<evidence type="ECO:0000256" key="2">
    <source>
        <dbReference type="ARBA" id="ARBA00018329"/>
    </source>
</evidence>
<evidence type="ECO:0000256" key="8">
    <source>
        <dbReference type="HAMAP-Rule" id="MF_00380"/>
    </source>
</evidence>
<keyword evidence="5 8" id="KW-0238">DNA-binding</keyword>
<evidence type="ECO:0000313" key="11">
    <source>
        <dbReference type="EMBL" id="VFK15040.1"/>
    </source>
</evidence>
<organism evidence="12">
    <name type="scientific">Candidatus Kentrum sp. LPFa</name>
    <dbReference type="NCBI Taxonomy" id="2126335"/>
    <lineage>
        <taxon>Bacteria</taxon>
        <taxon>Pseudomonadati</taxon>
        <taxon>Pseudomonadota</taxon>
        <taxon>Gammaproteobacteria</taxon>
        <taxon>Candidatus Kentrum</taxon>
    </lineage>
</organism>
<dbReference type="GO" id="GO:0006355">
    <property type="term" value="P:regulation of DNA-templated transcription"/>
    <property type="evidence" value="ECO:0007669"/>
    <property type="project" value="UniProtKB-UniRule"/>
</dbReference>
<keyword evidence="6 8" id="KW-0804">Transcription</keyword>
<dbReference type="PANTHER" id="PTHR33175:SF2">
    <property type="entry name" value="INTEGRATION HOST FACTOR SUBUNIT ALPHA"/>
    <property type="match status" value="1"/>
</dbReference>
<dbReference type="PROSITE" id="PS00045">
    <property type="entry name" value="HISTONE_LIKE"/>
    <property type="match status" value="1"/>
</dbReference>
<name>A0A450WG06_9GAMM</name>
<dbReference type="Pfam" id="PF00216">
    <property type="entry name" value="Bac_DNA_binding"/>
    <property type="match status" value="1"/>
</dbReference>
<dbReference type="GO" id="GO:0005829">
    <property type="term" value="C:cytosol"/>
    <property type="evidence" value="ECO:0007669"/>
    <property type="project" value="TreeGrafter"/>
</dbReference>
<dbReference type="NCBIfam" id="TIGR00987">
    <property type="entry name" value="himA"/>
    <property type="match status" value="1"/>
</dbReference>
<keyword evidence="7 8" id="KW-0233">DNA recombination</keyword>
<dbReference type="SUPFAM" id="SSF47729">
    <property type="entry name" value="IHF-like DNA-binding proteins"/>
    <property type="match status" value="1"/>
</dbReference>
<evidence type="ECO:0000256" key="5">
    <source>
        <dbReference type="ARBA" id="ARBA00023125"/>
    </source>
</evidence>
<dbReference type="EMBL" id="CAADFM010000119">
    <property type="protein sequence ID" value="VFK15040.1"/>
    <property type="molecule type" value="Genomic_DNA"/>
</dbReference>
<evidence type="ECO:0000256" key="1">
    <source>
        <dbReference type="ARBA" id="ARBA00010529"/>
    </source>
</evidence>
<dbReference type="GO" id="GO:0009893">
    <property type="term" value="P:positive regulation of metabolic process"/>
    <property type="evidence" value="ECO:0007669"/>
    <property type="project" value="UniProtKB-ARBA"/>
</dbReference>
<dbReference type="CDD" id="cd13835">
    <property type="entry name" value="IHF_A"/>
    <property type="match status" value="1"/>
</dbReference>
<evidence type="ECO:0000256" key="4">
    <source>
        <dbReference type="ARBA" id="ARBA00023015"/>
    </source>
</evidence>
<protein>
    <recommendedName>
        <fullName evidence="2 8">Integration host factor subunit alpha</fullName>
        <shortName evidence="8">IHF-alpha</shortName>
    </recommendedName>
</protein>
<dbReference type="InterPro" id="IPR010992">
    <property type="entry name" value="IHF-like_DNA-bd_dom_sf"/>
</dbReference>
<evidence type="ECO:0000313" key="12">
    <source>
        <dbReference type="EMBL" id="VFK15918.1"/>
    </source>
</evidence>
<dbReference type="EMBL" id="CAADFK010000086">
    <property type="protein sequence ID" value="VFK15918.1"/>
    <property type="molecule type" value="Genomic_DNA"/>
</dbReference>
<dbReference type="InterPro" id="IPR000119">
    <property type="entry name" value="Hist_DNA-bd"/>
</dbReference>
<dbReference type="AlphaFoldDB" id="A0A450WG06"/>
<gene>
    <name evidence="8" type="primary">ihfA</name>
    <name evidence="8" type="synonym">himA</name>
    <name evidence="11" type="ORF">BECKLPF1236A_GA0070988_101195</name>
    <name evidence="12" type="ORF">BECKLPF1236B_GA0070989_10866</name>
    <name evidence="13" type="ORF">BECKLPF1236C_GA0070990_101214</name>
</gene>
<sequence>MTLTKAGIAKQLHEEMGLNIREGKEFVEMFFDNMREILAEGEQIKLSGFGKFDLRDKETRPGRNPKTREEIPITARRVVTFKPSQKLKARVGVYAGNAEQ</sequence>
<dbReference type="InterPro" id="IPR020816">
    <property type="entry name" value="Histone-like_DNA-bd_CS"/>
</dbReference>
<evidence type="ECO:0000256" key="7">
    <source>
        <dbReference type="ARBA" id="ARBA00023172"/>
    </source>
</evidence>
<keyword evidence="3 8" id="KW-0810">Translation regulation</keyword>
<dbReference type="PRINTS" id="PR01727">
    <property type="entry name" value="DNABINDINGHU"/>
</dbReference>
<reference evidence="12" key="1">
    <citation type="submission" date="2019-02" db="EMBL/GenBank/DDBJ databases">
        <authorList>
            <person name="Gruber-Vodicka R. H."/>
            <person name="Seah K. B. B."/>
        </authorList>
    </citation>
    <scope>NUCLEOTIDE SEQUENCE</scope>
    <source>
        <strain evidence="11">BECK_S312</strain>
        <strain evidence="12">BECK_S313</strain>
        <strain evidence="13">BECK_S426</strain>
    </source>
</reference>
<comment type="similarity">
    <text evidence="1 8 9">Belongs to the bacterial histone-like protein family.</text>
</comment>
<dbReference type="SMART" id="SM00411">
    <property type="entry name" value="BHL"/>
    <property type="match status" value="1"/>
</dbReference>
<dbReference type="HAMAP" id="MF_00380">
    <property type="entry name" value="IHF_alpha"/>
    <property type="match status" value="1"/>
</dbReference>